<keyword evidence="5 14" id="KW-0413">Isomerase</keyword>
<feature type="binding site" evidence="9">
    <location>
        <position position="85"/>
    </location>
    <ligand>
        <name>Zn(2+)</name>
        <dbReference type="ChEBI" id="CHEBI:29105"/>
    </ligand>
</feature>
<dbReference type="InterPro" id="IPR050986">
    <property type="entry name" value="GutQ/KpsF_isomerases"/>
</dbReference>
<evidence type="ECO:0000256" key="3">
    <source>
        <dbReference type="ARBA" id="ARBA00022737"/>
    </source>
</evidence>
<evidence type="ECO:0000313" key="15">
    <source>
        <dbReference type="Proteomes" id="UP000002743"/>
    </source>
</evidence>
<gene>
    <name evidence="14" type="ordered locus">Msip34_0207</name>
</gene>
<dbReference type="NCBIfam" id="TIGR00393">
    <property type="entry name" value="kpsF"/>
    <property type="match status" value="1"/>
</dbReference>
<evidence type="ECO:0000256" key="7">
    <source>
        <dbReference type="ARBA" id="ARBA00071659"/>
    </source>
</evidence>
<dbReference type="FunFam" id="3.10.580.10:FF:000007">
    <property type="entry name" value="Arabinose 5-phosphate isomerase"/>
    <property type="match status" value="1"/>
</dbReference>
<dbReference type="Gene3D" id="3.10.580.10">
    <property type="entry name" value="CBS-domain"/>
    <property type="match status" value="1"/>
</dbReference>
<dbReference type="Pfam" id="PF01380">
    <property type="entry name" value="SIS"/>
    <property type="match status" value="1"/>
</dbReference>
<feature type="site" description="Catalytically relevant" evidence="10">
    <location>
        <position position="196"/>
    </location>
</feature>
<dbReference type="InterPro" id="IPR035474">
    <property type="entry name" value="SIS_Kpsf"/>
</dbReference>
<feature type="domain" description="SIS" evidence="13">
    <location>
        <begin position="44"/>
        <end position="187"/>
    </location>
</feature>
<dbReference type="CDD" id="cd04604">
    <property type="entry name" value="CBS_pair_SIS_assoc"/>
    <property type="match status" value="1"/>
</dbReference>
<dbReference type="Proteomes" id="UP000002743">
    <property type="component" value="Chromosome"/>
</dbReference>
<dbReference type="SUPFAM" id="SSF53697">
    <property type="entry name" value="SIS domain"/>
    <property type="match status" value="1"/>
</dbReference>
<comment type="pathway">
    <text evidence="1">Bacterial outer membrane biogenesis; lipopolysaccharide biosynthesis.</text>
</comment>
<evidence type="ECO:0000256" key="4">
    <source>
        <dbReference type="ARBA" id="ARBA00023122"/>
    </source>
</evidence>
<evidence type="ECO:0000256" key="8">
    <source>
        <dbReference type="PIRNR" id="PIRNR004692"/>
    </source>
</evidence>
<keyword evidence="4 11" id="KW-0129">CBS domain</keyword>
<dbReference type="STRING" id="582744.Msip34_0207"/>
<feature type="site" description="Catalytically relevant" evidence="10">
    <location>
        <position position="155"/>
    </location>
</feature>
<proteinExistence type="inferred from homology"/>
<dbReference type="InterPro" id="IPR046342">
    <property type="entry name" value="CBS_dom_sf"/>
</dbReference>
<evidence type="ECO:0000256" key="2">
    <source>
        <dbReference type="ARBA" id="ARBA00008165"/>
    </source>
</evidence>
<evidence type="ECO:0000256" key="1">
    <source>
        <dbReference type="ARBA" id="ARBA00004756"/>
    </source>
</evidence>
<feature type="domain" description="CBS" evidence="12">
    <location>
        <begin position="213"/>
        <end position="271"/>
    </location>
</feature>
<dbReference type="GO" id="GO:0097367">
    <property type="term" value="F:carbohydrate derivative binding"/>
    <property type="evidence" value="ECO:0007669"/>
    <property type="project" value="InterPro"/>
</dbReference>
<dbReference type="eggNOG" id="COG0794">
    <property type="taxonomic scope" value="Bacteria"/>
</dbReference>
<dbReference type="FunFam" id="3.40.50.10490:FF:000011">
    <property type="entry name" value="Arabinose 5-phosphate isomerase"/>
    <property type="match status" value="1"/>
</dbReference>
<feature type="site" description="Catalytically relevant" evidence="10">
    <location>
        <position position="62"/>
    </location>
</feature>
<evidence type="ECO:0000256" key="6">
    <source>
        <dbReference type="ARBA" id="ARBA00060658"/>
    </source>
</evidence>
<reference evidence="15" key="1">
    <citation type="submission" date="2009-07" db="EMBL/GenBank/DDBJ databases">
        <title>Complete sequence of chromosome of Methylovorus sp. SIP3-4.</title>
        <authorList>
            <person name="Lucas S."/>
            <person name="Copeland A."/>
            <person name="Lapidus A."/>
            <person name="Glavina del Rio T."/>
            <person name="Tice H."/>
            <person name="Bruce D."/>
            <person name="Goodwin L."/>
            <person name="Pitluck S."/>
            <person name="Clum A."/>
            <person name="Larimer F."/>
            <person name="Land M."/>
            <person name="Hauser L."/>
            <person name="Kyrpides N."/>
            <person name="Mikhailova N."/>
            <person name="Kayluzhnaya M."/>
            <person name="Chistoserdova L."/>
        </authorList>
    </citation>
    <scope>NUCLEOTIDE SEQUENCE [LARGE SCALE GENOMIC DNA]</scope>
    <source>
        <strain evidence="15">SIP3-4</strain>
    </source>
</reference>
<sequence>MEPSKIRKIGASKTPIDLAREVLLIEAREVEALARRLDDSFTRAVELILQCQGRIVVTGMGKSGHIGNKIAATFASTGTPAFFVHPAEASHGDLGMITGKDVVIALSNSGEADELRVILPTLKRMGARLISITGHPQSTLAKAADVSLDAHVTEEACPLALAPTASTTASLALGDALAIAVMDQRGFSAEEFALSHPGGTLGRKLLLHVRDVMRTGDAIPSVGVEASLKEGLLEMSRKGLGMTAIVDAEQHAVGVFTDGDLRRAFENAVDINSTYMRDVMHTSPQQIRPEQLAVDAVAIMEHKKITSLLVTDQQGTLIGALNMHDLLIAKVV</sequence>
<evidence type="ECO:0000313" key="14">
    <source>
        <dbReference type="EMBL" id="ACT49456.1"/>
    </source>
</evidence>
<dbReference type="PANTHER" id="PTHR42745:SF1">
    <property type="entry name" value="ARABINOSE 5-PHOSPHATE ISOMERASE KDSD"/>
    <property type="match status" value="1"/>
</dbReference>
<dbReference type="InterPro" id="IPR046348">
    <property type="entry name" value="SIS_dom_sf"/>
</dbReference>
<dbReference type="PANTHER" id="PTHR42745">
    <property type="match status" value="1"/>
</dbReference>
<dbReference type="InterPro" id="IPR001347">
    <property type="entry name" value="SIS_dom"/>
</dbReference>
<dbReference type="HOGENOM" id="CLU_040681_13_1_4"/>
<dbReference type="RefSeq" id="WP_015829206.1">
    <property type="nucleotide sequence ID" value="NC_012969.1"/>
</dbReference>
<dbReference type="InterPro" id="IPR004800">
    <property type="entry name" value="KdsD/KpsF-type"/>
</dbReference>
<keyword evidence="9" id="KW-0479">Metal-binding</keyword>
<dbReference type="OrthoDB" id="9762536at2"/>
<evidence type="ECO:0000259" key="12">
    <source>
        <dbReference type="PROSITE" id="PS51371"/>
    </source>
</evidence>
<dbReference type="PROSITE" id="PS51371">
    <property type="entry name" value="CBS"/>
    <property type="match status" value="2"/>
</dbReference>
<organism evidence="14 15">
    <name type="scientific">Methylovorus glucosotrophus (strain SIP3-4)</name>
    <dbReference type="NCBI Taxonomy" id="582744"/>
    <lineage>
        <taxon>Bacteria</taxon>
        <taxon>Pseudomonadati</taxon>
        <taxon>Pseudomonadota</taxon>
        <taxon>Betaproteobacteria</taxon>
        <taxon>Nitrosomonadales</taxon>
        <taxon>Methylophilaceae</taxon>
        <taxon>Methylovorus</taxon>
    </lineage>
</organism>
<keyword evidence="9" id="KW-0862">Zinc</keyword>
<feature type="site" description="Catalytically relevant" evidence="10">
    <location>
        <position position="114"/>
    </location>
</feature>
<comment type="pathway">
    <text evidence="6">Carbohydrate biosynthesis; 3-deoxy-D-manno-octulosonate biosynthesis; 3-deoxy-D-manno-octulosonate from D-ribulose 5-phosphate: step 1/3.</text>
</comment>
<dbReference type="PROSITE" id="PS51464">
    <property type="entry name" value="SIS"/>
    <property type="match status" value="1"/>
</dbReference>
<dbReference type="GO" id="GO:0046872">
    <property type="term" value="F:metal ion binding"/>
    <property type="evidence" value="ECO:0007669"/>
    <property type="project" value="UniProtKB-KW"/>
</dbReference>
<evidence type="ECO:0000256" key="10">
    <source>
        <dbReference type="PIRSR" id="PIRSR004692-3"/>
    </source>
</evidence>
<feature type="domain" description="CBS" evidence="12">
    <location>
        <begin position="280"/>
        <end position="332"/>
    </location>
</feature>
<dbReference type="Gene3D" id="3.40.50.10490">
    <property type="entry name" value="Glucose-6-phosphate isomerase like protein, domain 1"/>
    <property type="match status" value="1"/>
</dbReference>
<dbReference type="AlphaFoldDB" id="C6X8I6"/>
<accession>C6X8I6</accession>
<dbReference type="PIRSF" id="PIRSF004692">
    <property type="entry name" value="KdsD_KpsF"/>
    <property type="match status" value="1"/>
</dbReference>
<dbReference type="KEGG" id="mei:Msip34_0207"/>
<keyword evidence="15" id="KW-1185">Reference proteome</keyword>
<protein>
    <recommendedName>
        <fullName evidence="7">Arabinose 5-phosphate isomerase KdsD</fullName>
    </recommendedName>
</protein>
<keyword evidence="3" id="KW-0677">Repeat</keyword>
<evidence type="ECO:0000256" key="5">
    <source>
        <dbReference type="ARBA" id="ARBA00023235"/>
    </source>
</evidence>
<comment type="similarity">
    <text evidence="2 8">Belongs to the SIS family. GutQ/KpsF subfamily.</text>
</comment>
<dbReference type="GO" id="GO:0005975">
    <property type="term" value="P:carbohydrate metabolic process"/>
    <property type="evidence" value="ECO:0007669"/>
    <property type="project" value="InterPro"/>
</dbReference>
<evidence type="ECO:0000259" key="13">
    <source>
        <dbReference type="PROSITE" id="PS51464"/>
    </source>
</evidence>
<dbReference type="GO" id="GO:0019146">
    <property type="term" value="F:arabinose-5-phosphate isomerase activity"/>
    <property type="evidence" value="ECO:0007669"/>
    <property type="project" value="UniProtKB-ARBA"/>
</dbReference>
<dbReference type="Pfam" id="PF00571">
    <property type="entry name" value="CBS"/>
    <property type="match status" value="2"/>
</dbReference>
<dbReference type="InterPro" id="IPR000644">
    <property type="entry name" value="CBS_dom"/>
</dbReference>
<dbReference type="EMBL" id="CP001674">
    <property type="protein sequence ID" value="ACT49456.1"/>
    <property type="molecule type" value="Genomic_DNA"/>
</dbReference>
<dbReference type="CDD" id="cd05014">
    <property type="entry name" value="SIS_Kpsf"/>
    <property type="match status" value="1"/>
</dbReference>
<reference evidence="14 15" key="2">
    <citation type="journal article" date="2011" name="J. Bacteriol.">
        <title>Genomes of three methylotrophs from a single niche uncover genetic and metabolic divergence of Methylophilaceae.</title>
        <authorList>
            <person name="Lapidus A."/>
            <person name="Clum A."/>
            <person name="Labutti K."/>
            <person name="Kaluzhnaya M.G."/>
            <person name="Lim S."/>
            <person name="Beck D.A."/>
            <person name="Glavina Del Rio T."/>
            <person name="Nolan M."/>
            <person name="Mavromatis K."/>
            <person name="Huntemann M."/>
            <person name="Lucas S."/>
            <person name="Lidstrom M.E."/>
            <person name="Ivanova N."/>
            <person name="Chistoserdova L."/>
        </authorList>
    </citation>
    <scope>NUCLEOTIDE SEQUENCE [LARGE SCALE GENOMIC DNA]</scope>
    <source>
        <strain evidence="14 15">SIP3-4</strain>
    </source>
</reference>
<evidence type="ECO:0000256" key="9">
    <source>
        <dbReference type="PIRSR" id="PIRSR004692-2"/>
    </source>
</evidence>
<name>C6X8I6_METGS</name>
<dbReference type="GO" id="GO:1901135">
    <property type="term" value="P:carbohydrate derivative metabolic process"/>
    <property type="evidence" value="ECO:0007669"/>
    <property type="project" value="InterPro"/>
</dbReference>
<dbReference type="eggNOG" id="COG0517">
    <property type="taxonomic scope" value="Bacteria"/>
</dbReference>
<evidence type="ECO:0000256" key="11">
    <source>
        <dbReference type="PROSITE-ProRule" id="PRU00703"/>
    </source>
</evidence>